<dbReference type="Gene3D" id="3.90.320.10">
    <property type="match status" value="1"/>
</dbReference>
<keyword evidence="4" id="KW-0227">DNA damage</keyword>
<accession>A0A1J5IPQ1</accession>
<dbReference type="InterPro" id="IPR013986">
    <property type="entry name" value="DExx_box_DNA_helicase_dom_sf"/>
</dbReference>
<dbReference type="EC" id="5.6.2.4" evidence="13"/>
<dbReference type="GO" id="GO:0005829">
    <property type="term" value="C:cytosol"/>
    <property type="evidence" value="ECO:0007669"/>
    <property type="project" value="TreeGrafter"/>
</dbReference>
<dbReference type="PROSITE" id="PS51217">
    <property type="entry name" value="UVRD_HELICASE_CTER"/>
    <property type="match status" value="1"/>
</dbReference>
<keyword evidence="6 15" id="KW-0347">Helicase</keyword>
<dbReference type="Gene3D" id="3.40.50.300">
    <property type="entry name" value="P-loop containing nucleotide triphosphate hydrolases"/>
    <property type="match status" value="2"/>
</dbReference>
<dbReference type="GO" id="GO:0000725">
    <property type="term" value="P:recombinational repair"/>
    <property type="evidence" value="ECO:0007669"/>
    <property type="project" value="TreeGrafter"/>
</dbReference>
<evidence type="ECO:0000256" key="12">
    <source>
        <dbReference type="ARBA" id="ARBA00034617"/>
    </source>
</evidence>
<keyword evidence="5 15" id="KW-0378">Hydrolase</keyword>
<dbReference type="InterPro" id="IPR011335">
    <property type="entry name" value="Restrct_endonuc-II-like"/>
</dbReference>
<dbReference type="InterPro" id="IPR038726">
    <property type="entry name" value="PDDEXK_AddAB-type"/>
</dbReference>
<dbReference type="GO" id="GO:0004527">
    <property type="term" value="F:exonuclease activity"/>
    <property type="evidence" value="ECO:0007669"/>
    <property type="project" value="UniProtKB-KW"/>
</dbReference>
<reference evidence="18 19" key="1">
    <citation type="journal article" date="2016" name="Environ. Microbiol.">
        <title>Genomic resolution of a cold subsurface aquifer community provides metabolic insights for novel microbes adapted to high CO concentrations.</title>
        <authorList>
            <person name="Probst A.J."/>
            <person name="Castelle C.J."/>
            <person name="Singh A."/>
            <person name="Brown C.T."/>
            <person name="Anantharaman K."/>
            <person name="Sharon I."/>
            <person name="Hug L.A."/>
            <person name="Burstein D."/>
            <person name="Emerson J.B."/>
            <person name="Thomas B.C."/>
            <person name="Banfield J.F."/>
        </authorList>
    </citation>
    <scope>NUCLEOTIDE SEQUENCE [LARGE SCALE GENOMIC DNA]</scope>
    <source>
        <strain evidence="18">CG2_30_54_11</strain>
    </source>
</reference>
<proteinExistence type="inferred from homology"/>
<evidence type="ECO:0000256" key="4">
    <source>
        <dbReference type="ARBA" id="ARBA00022763"/>
    </source>
</evidence>
<organism evidence="18 19">
    <name type="scientific">Candidatus Wirthbacteria bacterium CG2_30_54_11</name>
    <dbReference type="NCBI Taxonomy" id="1817892"/>
    <lineage>
        <taxon>Bacteria</taxon>
        <taxon>Candidatus Wirthbacteria</taxon>
    </lineage>
</organism>
<evidence type="ECO:0000259" key="17">
    <source>
        <dbReference type="PROSITE" id="PS51217"/>
    </source>
</evidence>
<evidence type="ECO:0000313" key="19">
    <source>
        <dbReference type="Proteomes" id="UP000183245"/>
    </source>
</evidence>
<evidence type="ECO:0000256" key="11">
    <source>
        <dbReference type="ARBA" id="ARBA00023235"/>
    </source>
</evidence>
<evidence type="ECO:0000256" key="6">
    <source>
        <dbReference type="ARBA" id="ARBA00022806"/>
    </source>
</evidence>
<dbReference type="SUPFAM" id="SSF52540">
    <property type="entry name" value="P-loop containing nucleoside triphosphate hydrolases"/>
    <property type="match status" value="1"/>
</dbReference>
<dbReference type="Pfam" id="PF00580">
    <property type="entry name" value="UvrD-helicase"/>
    <property type="match status" value="1"/>
</dbReference>
<dbReference type="InterPro" id="IPR014017">
    <property type="entry name" value="DNA_helicase_UvrD-like_C"/>
</dbReference>
<evidence type="ECO:0000256" key="15">
    <source>
        <dbReference type="PROSITE-ProRule" id="PRU00560"/>
    </source>
</evidence>
<dbReference type="PANTHER" id="PTHR11070:SF2">
    <property type="entry name" value="ATP-DEPENDENT DNA HELICASE SRS2"/>
    <property type="match status" value="1"/>
</dbReference>
<evidence type="ECO:0000256" key="5">
    <source>
        <dbReference type="ARBA" id="ARBA00022801"/>
    </source>
</evidence>
<keyword evidence="9" id="KW-0238">DNA-binding</keyword>
<dbReference type="GO" id="GO:0005524">
    <property type="term" value="F:ATP binding"/>
    <property type="evidence" value="ECO:0007669"/>
    <property type="project" value="UniProtKB-UniRule"/>
</dbReference>
<keyword evidence="8 15" id="KW-0067">ATP-binding</keyword>
<dbReference type="STRING" id="1817892.AUK40_00945"/>
<protein>
    <recommendedName>
        <fullName evidence="13">DNA 3'-5' helicase</fullName>
        <ecNumber evidence="13">5.6.2.4</ecNumber>
    </recommendedName>
</protein>
<dbReference type="PANTHER" id="PTHR11070">
    <property type="entry name" value="UVRD / RECB / PCRA DNA HELICASE FAMILY MEMBER"/>
    <property type="match status" value="1"/>
</dbReference>
<evidence type="ECO:0000256" key="7">
    <source>
        <dbReference type="ARBA" id="ARBA00022839"/>
    </source>
</evidence>
<evidence type="ECO:0000256" key="10">
    <source>
        <dbReference type="ARBA" id="ARBA00023204"/>
    </source>
</evidence>
<dbReference type="Pfam" id="PF12705">
    <property type="entry name" value="PDDEXK_1"/>
    <property type="match status" value="1"/>
</dbReference>
<dbReference type="GO" id="GO:0003677">
    <property type="term" value="F:DNA binding"/>
    <property type="evidence" value="ECO:0007669"/>
    <property type="project" value="UniProtKB-KW"/>
</dbReference>
<comment type="catalytic activity">
    <reaction evidence="14">
        <text>ATP + H2O = ADP + phosphate + H(+)</text>
        <dbReference type="Rhea" id="RHEA:13065"/>
        <dbReference type="ChEBI" id="CHEBI:15377"/>
        <dbReference type="ChEBI" id="CHEBI:15378"/>
        <dbReference type="ChEBI" id="CHEBI:30616"/>
        <dbReference type="ChEBI" id="CHEBI:43474"/>
        <dbReference type="ChEBI" id="CHEBI:456216"/>
        <dbReference type="EC" id="5.6.2.4"/>
    </reaction>
</comment>
<evidence type="ECO:0000256" key="3">
    <source>
        <dbReference type="ARBA" id="ARBA00022741"/>
    </source>
</evidence>
<name>A0A1J5IPQ1_9BACT</name>
<keyword evidence="3 15" id="KW-0547">Nucleotide-binding</keyword>
<evidence type="ECO:0000256" key="13">
    <source>
        <dbReference type="ARBA" id="ARBA00034808"/>
    </source>
</evidence>
<comment type="similarity">
    <text evidence="1">Belongs to the helicase family. UvrD subfamily.</text>
</comment>
<comment type="caution">
    <text evidence="18">The sequence shown here is derived from an EMBL/GenBank/DDBJ whole genome shotgun (WGS) entry which is preliminary data.</text>
</comment>
<dbReference type="CDD" id="cd17932">
    <property type="entry name" value="DEXQc_UvrD"/>
    <property type="match status" value="1"/>
</dbReference>
<feature type="domain" description="UvrD-like helicase ATP-binding" evidence="16">
    <location>
        <begin position="7"/>
        <end position="315"/>
    </location>
</feature>
<feature type="binding site" evidence="15">
    <location>
        <begin position="28"/>
        <end position="35"/>
    </location>
    <ligand>
        <name>ATP</name>
        <dbReference type="ChEBI" id="CHEBI:30616"/>
    </ligand>
</feature>
<dbReference type="InterPro" id="IPR027417">
    <property type="entry name" value="P-loop_NTPase"/>
</dbReference>
<gene>
    <name evidence="18" type="ORF">AUK40_00945</name>
</gene>
<dbReference type="InterPro" id="IPR011604">
    <property type="entry name" value="PDDEXK-like_dom_sf"/>
</dbReference>
<dbReference type="Gene3D" id="1.10.10.160">
    <property type="match status" value="1"/>
</dbReference>
<evidence type="ECO:0000256" key="8">
    <source>
        <dbReference type="ARBA" id="ARBA00022840"/>
    </source>
</evidence>
<evidence type="ECO:0000256" key="14">
    <source>
        <dbReference type="ARBA" id="ARBA00048988"/>
    </source>
</evidence>
<dbReference type="PROSITE" id="PS51198">
    <property type="entry name" value="UVRD_HELICASE_ATP_BIND"/>
    <property type="match status" value="1"/>
</dbReference>
<keyword evidence="11" id="KW-0413">Isomerase</keyword>
<dbReference type="EMBL" id="MNZT01000017">
    <property type="protein sequence ID" value="OIP99149.1"/>
    <property type="molecule type" value="Genomic_DNA"/>
</dbReference>
<keyword evidence="2" id="KW-0540">Nuclease</keyword>
<dbReference type="GO" id="GO:0043138">
    <property type="term" value="F:3'-5' DNA helicase activity"/>
    <property type="evidence" value="ECO:0007669"/>
    <property type="project" value="UniProtKB-EC"/>
</dbReference>
<evidence type="ECO:0000259" key="16">
    <source>
        <dbReference type="PROSITE" id="PS51198"/>
    </source>
</evidence>
<dbReference type="AlphaFoldDB" id="A0A1J5IPQ1"/>
<dbReference type="SUPFAM" id="SSF52980">
    <property type="entry name" value="Restriction endonuclease-like"/>
    <property type="match status" value="1"/>
</dbReference>
<dbReference type="Proteomes" id="UP000183245">
    <property type="component" value="Unassembled WGS sequence"/>
</dbReference>
<sequence length="1005" mass="114782">MASELLEGLNPEQKKAVLHTEGPMLVIAGAGTGKTRVITHRIAHLVMSGQAKPTEIVALTFTDKSAEEMLNRVDELLPLGYESIQVSTFHKFCDRLLRESGLDIGLNTDFRVLSKAEQWMLIKQNFFKLDLKYFRPLGNPYRFIDAMLTHISRVKDELVTPEMYRAWADRQADPLNPPWQGDISAEQEEAIKSLEIAQVYEQYQKLLVEDPRETKLDFGDLILYTIRLLRERKSVLAKYQTQFKFILVDEFQDTNYAQNELVKLLGGEKQNVFVVGDDDQSIYRFRGAAVSNILQFQQDYPKTETVVLNRNYRSTQSILDTSYALIQHNNPDRLEVVAQVNKKLLSADGTGRTPEILHAENLAAETELVARTILDLKEGVNDRKRGSFGVPQDDGREGGTEQMDLFSAARQSDDLEAEDNGLRWSDFAILARANAHLEPFIETLRYYGIPYQVVGSRGLFVREEIRDLISYLRVVIDPDDSLSLFRVLSMEVLHLDGRDLLFALKWAKKQNLSLYGVIDVLGQLRLKPETVERLTSLKAHIEKERRGQAERNPGRVLRDFVREIKLLEYLSGDETMDNITRILNINKLFEKIKDYLSSHEDRTTAGFVDYLELLIEAGDNPATADIDSTSDAVHLMTVHAAKGLEFEVVFTVNLINDRFPTRRRGDTIPLPEEFIRETLPTGDEHIQEERRLFYVAMTRARRQLYLSYSDTYGGVRVRKPSVFLEEALGGQSMLAAPLHGKLDQQAEQGPKEGEFDLHPFLPRLFSYSQLQTFESCPLKYKYSYIYRIPTETGRALVFGQVIHRTLKDFHDGLGKGLPSTLDALLELFEHNWSREGYDSAEEVDQQFARGQDILRRYHAEQHGVFVPSAFLEKGFILKTGQHALTGYIDRIDQLPDGTYEVIDYKTGKMQDLETLEKKVKTDEQLSIYALACRDVLKIEVSRLTLYFIEEGLKASTQRDAAQMEAQEQQIVSIADRIQTSSFEATPDVRTCGFCAYHELCPYSAV</sequence>
<evidence type="ECO:0000256" key="1">
    <source>
        <dbReference type="ARBA" id="ARBA00009922"/>
    </source>
</evidence>
<evidence type="ECO:0000256" key="9">
    <source>
        <dbReference type="ARBA" id="ARBA00023125"/>
    </source>
</evidence>
<comment type="catalytic activity">
    <reaction evidence="12">
        <text>Couples ATP hydrolysis with the unwinding of duplex DNA by translocating in the 3'-5' direction.</text>
        <dbReference type="EC" id="5.6.2.4"/>
    </reaction>
</comment>
<dbReference type="Pfam" id="PF13361">
    <property type="entry name" value="UvrD_C"/>
    <property type="match status" value="2"/>
</dbReference>
<feature type="domain" description="UvrD-like helicase C-terminal" evidence="17">
    <location>
        <begin position="323"/>
        <end position="643"/>
    </location>
</feature>
<evidence type="ECO:0000256" key="2">
    <source>
        <dbReference type="ARBA" id="ARBA00022722"/>
    </source>
</evidence>
<dbReference type="InterPro" id="IPR014016">
    <property type="entry name" value="UvrD-like_ATP-bd"/>
</dbReference>
<keyword evidence="7" id="KW-0269">Exonuclease</keyword>
<evidence type="ECO:0000313" key="18">
    <source>
        <dbReference type="EMBL" id="OIP99149.1"/>
    </source>
</evidence>
<dbReference type="InterPro" id="IPR000212">
    <property type="entry name" value="DNA_helicase_UvrD/REP"/>
</dbReference>
<dbReference type="Gene3D" id="1.10.486.10">
    <property type="entry name" value="PCRA, domain 4"/>
    <property type="match status" value="1"/>
</dbReference>
<keyword evidence="10" id="KW-0234">DNA repair</keyword>